<comment type="catalytic activity">
    <reaction evidence="7 8">
        <text>shikimate + NADP(+) = 3-dehydroshikimate + NADPH + H(+)</text>
        <dbReference type="Rhea" id="RHEA:17737"/>
        <dbReference type="ChEBI" id="CHEBI:15378"/>
        <dbReference type="ChEBI" id="CHEBI:16630"/>
        <dbReference type="ChEBI" id="CHEBI:36208"/>
        <dbReference type="ChEBI" id="CHEBI:57783"/>
        <dbReference type="ChEBI" id="CHEBI:58349"/>
        <dbReference type="EC" id="1.1.1.25"/>
    </reaction>
</comment>
<accession>A0ABS8G8P7</accession>
<proteinExistence type="inferred from homology"/>
<dbReference type="NCBIfam" id="NF001310">
    <property type="entry name" value="PRK00258.1-2"/>
    <property type="match status" value="1"/>
</dbReference>
<feature type="binding site" evidence="8">
    <location>
        <begin position="127"/>
        <end position="131"/>
    </location>
    <ligand>
        <name>NADP(+)</name>
        <dbReference type="ChEBI" id="CHEBI:58349"/>
    </ligand>
</feature>
<dbReference type="CDD" id="cd01065">
    <property type="entry name" value="NAD_bind_Shikimate_DH"/>
    <property type="match status" value="1"/>
</dbReference>
<keyword evidence="3 8" id="KW-0028">Amino-acid biosynthesis</keyword>
<dbReference type="HAMAP" id="MF_00222">
    <property type="entry name" value="Shikimate_DH_AroE"/>
    <property type="match status" value="1"/>
</dbReference>
<feature type="binding site" evidence="8">
    <location>
        <position position="247"/>
    </location>
    <ligand>
        <name>shikimate</name>
        <dbReference type="ChEBI" id="CHEBI:36208"/>
    </ligand>
</feature>
<dbReference type="Gene3D" id="3.40.50.10860">
    <property type="entry name" value="Leucine Dehydrogenase, chain A, domain 1"/>
    <property type="match status" value="1"/>
</dbReference>
<keyword evidence="4 8" id="KW-0521">NADP</keyword>
<dbReference type="Proteomes" id="UP001520878">
    <property type="component" value="Unassembled WGS sequence"/>
</dbReference>
<feature type="binding site" evidence="8">
    <location>
        <position position="62"/>
    </location>
    <ligand>
        <name>shikimate</name>
        <dbReference type="ChEBI" id="CHEBI:36208"/>
    </ligand>
</feature>
<dbReference type="RefSeq" id="WP_229160703.1">
    <property type="nucleotide sequence ID" value="NZ_JAJEWP010000003.1"/>
</dbReference>
<dbReference type="InterPro" id="IPR011342">
    <property type="entry name" value="Shikimate_DH"/>
</dbReference>
<evidence type="ECO:0000256" key="4">
    <source>
        <dbReference type="ARBA" id="ARBA00022857"/>
    </source>
</evidence>
<comment type="function">
    <text evidence="8">Involved in the biosynthesis of the chorismate, which leads to the biosynthesis of aromatic amino acids. Catalyzes the reversible NADPH linked reduction of 3-dehydroshikimate (DHSA) to yield shikimate (SA).</text>
</comment>
<reference evidence="12 13" key="1">
    <citation type="submission" date="2021-10" db="EMBL/GenBank/DDBJ databases">
        <title>Draft genome of Aestuariibacter halophilus JC2043.</title>
        <authorList>
            <person name="Emsley S.A."/>
            <person name="Pfannmuller K.M."/>
            <person name="Ushijima B."/>
            <person name="Saw J.H."/>
            <person name="Videau P."/>
        </authorList>
    </citation>
    <scope>NUCLEOTIDE SEQUENCE [LARGE SCALE GENOMIC DNA]</scope>
    <source>
        <strain evidence="12 13">JC2043</strain>
    </source>
</reference>
<feature type="binding site" evidence="8">
    <location>
        <position position="87"/>
    </location>
    <ligand>
        <name>shikimate</name>
        <dbReference type="ChEBI" id="CHEBI:36208"/>
    </ligand>
</feature>
<dbReference type="Pfam" id="PF18317">
    <property type="entry name" value="SDH_C"/>
    <property type="match status" value="1"/>
</dbReference>
<comment type="similarity">
    <text evidence="8">Belongs to the shikimate dehydrogenase family.</text>
</comment>
<sequence>MDHYAVIGHPIGHSKSPLIHRLFAEQTGQTLEYEAILSPLDGFAETLQTFFSVSAAKGVNVTVPFKEQAFEWVDSLSPAARQAGAVNTIVRRSNGEYLGDNTDGMGLVLDLRNKNAPLTDAHVMVVGAGGAARGVLLPLYEAGVRRFSVVNRTLTKAKALAQVIPDAQFNGFDYSAGELEVLRPDIIINATSLSLSAQVPPLPLSVYQNAAIAYDMVYQSDPTVFMNTALANGTGAAYDGLGMLVGQAAYSFFLWRGVHPDITPVLSQLRSML</sequence>
<dbReference type="SUPFAM" id="SSF51735">
    <property type="entry name" value="NAD(P)-binding Rossmann-fold domains"/>
    <property type="match status" value="1"/>
</dbReference>
<keyword evidence="6 8" id="KW-0057">Aromatic amino acid biosynthesis</keyword>
<name>A0ABS8G8P7_9ALTE</name>
<dbReference type="EC" id="1.1.1.25" evidence="2 8"/>
<dbReference type="EMBL" id="JAJEWP010000003">
    <property type="protein sequence ID" value="MCC2616888.1"/>
    <property type="molecule type" value="Genomic_DNA"/>
</dbReference>
<protein>
    <recommendedName>
        <fullName evidence="2 8">Shikimate dehydrogenase (NADP(+))</fullName>
        <shortName evidence="8">SDH</shortName>
        <ecNumber evidence="2 8">1.1.1.25</ecNumber>
    </recommendedName>
</protein>
<evidence type="ECO:0000256" key="1">
    <source>
        <dbReference type="ARBA" id="ARBA00004871"/>
    </source>
</evidence>
<feature type="binding site" evidence="8">
    <location>
        <begin position="14"/>
        <end position="16"/>
    </location>
    <ligand>
        <name>shikimate</name>
        <dbReference type="ChEBI" id="CHEBI:36208"/>
    </ligand>
</feature>
<feature type="domain" description="SDH C-terminal" evidence="11">
    <location>
        <begin position="240"/>
        <end position="270"/>
    </location>
</feature>
<dbReference type="Pfam" id="PF01488">
    <property type="entry name" value="Shikimate_DH"/>
    <property type="match status" value="1"/>
</dbReference>
<keyword evidence="13" id="KW-1185">Reference proteome</keyword>
<evidence type="ECO:0000256" key="2">
    <source>
        <dbReference type="ARBA" id="ARBA00012962"/>
    </source>
</evidence>
<dbReference type="PANTHER" id="PTHR21089:SF1">
    <property type="entry name" value="BIFUNCTIONAL 3-DEHYDROQUINATE DEHYDRATASE_SHIKIMATE DEHYDROGENASE, CHLOROPLASTIC"/>
    <property type="match status" value="1"/>
</dbReference>
<organism evidence="12 13">
    <name type="scientific">Fluctibacter halophilus</name>
    <dbReference type="NCBI Taxonomy" id="226011"/>
    <lineage>
        <taxon>Bacteria</taxon>
        <taxon>Pseudomonadati</taxon>
        <taxon>Pseudomonadota</taxon>
        <taxon>Gammaproteobacteria</taxon>
        <taxon>Alteromonadales</taxon>
        <taxon>Alteromonadaceae</taxon>
        <taxon>Fluctibacter</taxon>
    </lineage>
</organism>
<gene>
    <name evidence="8 12" type="primary">aroE</name>
    <name evidence="12" type="ORF">LJ739_11615</name>
</gene>
<feature type="domain" description="Quinate/shikimate 5-dehydrogenase/glutamyl-tRNA reductase" evidence="9">
    <location>
        <begin position="117"/>
        <end position="192"/>
    </location>
</feature>
<dbReference type="Gene3D" id="3.40.50.720">
    <property type="entry name" value="NAD(P)-binding Rossmann-like Domain"/>
    <property type="match status" value="1"/>
</dbReference>
<feature type="binding site" evidence="8">
    <location>
        <position position="218"/>
    </location>
    <ligand>
        <name>shikimate</name>
        <dbReference type="ChEBI" id="CHEBI:36208"/>
    </ligand>
</feature>
<dbReference type="SUPFAM" id="SSF53223">
    <property type="entry name" value="Aminoacid dehydrogenase-like, N-terminal domain"/>
    <property type="match status" value="1"/>
</dbReference>
<dbReference type="InterPro" id="IPR013708">
    <property type="entry name" value="Shikimate_DH-bd_N"/>
</dbReference>
<feature type="binding site" evidence="8">
    <location>
        <position position="216"/>
    </location>
    <ligand>
        <name>NADP(+)</name>
        <dbReference type="ChEBI" id="CHEBI:58349"/>
    </ligand>
</feature>
<evidence type="ECO:0000259" key="9">
    <source>
        <dbReference type="Pfam" id="PF01488"/>
    </source>
</evidence>
<comment type="subunit">
    <text evidence="8">Homodimer.</text>
</comment>
<keyword evidence="5 8" id="KW-0560">Oxidoreductase</keyword>
<evidence type="ECO:0000256" key="3">
    <source>
        <dbReference type="ARBA" id="ARBA00022605"/>
    </source>
</evidence>
<evidence type="ECO:0000256" key="8">
    <source>
        <dbReference type="HAMAP-Rule" id="MF_00222"/>
    </source>
</evidence>
<dbReference type="InterPro" id="IPR022893">
    <property type="entry name" value="Shikimate_DH_fam"/>
</dbReference>
<evidence type="ECO:0000256" key="6">
    <source>
        <dbReference type="ARBA" id="ARBA00023141"/>
    </source>
</evidence>
<comment type="caution">
    <text evidence="12">The sequence shown here is derived from an EMBL/GenBank/DDBJ whole genome shotgun (WGS) entry which is preliminary data.</text>
</comment>
<dbReference type="PANTHER" id="PTHR21089">
    <property type="entry name" value="SHIKIMATE DEHYDROGENASE"/>
    <property type="match status" value="1"/>
</dbReference>
<comment type="pathway">
    <text evidence="1 8">Metabolic intermediate biosynthesis; chorismate biosynthesis; chorismate from D-erythrose 4-phosphate and phosphoenolpyruvate: step 4/7.</text>
</comment>
<dbReference type="InterPro" id="IPR006151">
    <property type="entry name" value="Shikm_DH/Glu-tRNA_Rdtase"/>
</dbReference>
<evidence type="ECO:0000313" key="12">
    <source>
        <dbReference type="EMBL" id="MCC2616888.1"/>
    </source>
</evidence>
<feature type="domain" description="Shikimate dehydrogenase substrate binding N-terminal" evidence="10">
    <location>
        <begin position="6"/>
        <end position="89"/>
    </location>
</feature>
<evidence type="ECO:0000259" key="10">
    <source>
        <dbReference type="Pfam" id="PF08501"/>
    </source>
</evidence>
<evidence type="ECO:0000256" key="5">
    <source>
        <dbReference type="ARBA" id="ARBA00023002"/>
    </source>
</evidence>
<comment type="caution">
    <text evidence="8">Lacks conserved residue(s) required for the propagation of feature annotation.</text>
</comment>
<feature type="active site" description="Proton acceptor" evidence="8">
    <location>
        <position position="66"/>
    </location>
</feature>
<feature type="binding site" evidence="8">
    <location>
        <position position="240"/>
    </location>
    <ligand>
        <name>NADP(+)</name>
        <dbReference type="ChEBI" id="CHEBI:58349"/>
    </ligand>
</feature>
<evidence type="ECO:0000256" key="7">
    <source>
        <dbReference type="ARBA" id="ARBA00049442"/>
    </source>
</evidence>
<feature type="binding site" evidence="8">
    <location>
        <position position="103"/>
    </location>
    <ligand>
        <name>shikimate</name>
        <dbReference type="ChEBI" id="CHEBI:36208"/>
    </ligand>
</feature>
<dbReference type="InterPro" id="IPR046346">
    <property type="entry name" value="Aminoacid_DH-like_N_sf"/>
</dbReference>
<dbReference type="GO" id="GO:0004764">
    <property type="term" value="F:shikimate 3-dehydrogenase (NADP+) activity"/>
    <property type="evidence" value="ECO:0007669"/>
    <property type="project" value="UniProtKB-EC"/>
</dbReference>
<dbReference type="InterPro" id="IPR041121">
    <property type="entry name" value="SDH_C"/>
</dbReference>
<evidence type="ECO:0000259" key="11">
    <source>
        <dbReference type="Pfam" id="PF18317"/>
    </source>
</evidence>
<dbReference type="InterPro" id="IPR036291">
    <property type="entry name" value="NAD(P)-bd_dom_sf"/>
</dbReference>
<feature type="binding site" evidence="8">
    <location>
        <begin position="151"/>
        <end position="156"/>
    </location>
    <ligand>
        <name>NADP(+)</name>
        <dbReference type="ChEBI" id="CHEBI:58349"/>
    </ligand>
</feature>
<dbReference type="Pfam" id="PF08501">
    <property type="entry name" value="Shikimate_dh_N"/>
    <property type="match status" value="1"/>
</dbReference>
<dbReference type="NCBIfam" id="TIGR00507">
    <property type="entry name" value="aroE"/>
    <property type="match status" value="1"/>
</dbReference>
<evidence type="ECO:0000313" key="13">
    <source>
        <dbReference type="Proteomes" id="UP001520878"/>
    </source>
</evidence>